<name>A0A6L3VTT8_9ACTN</name>
<proteinExistence type="predicted"/>
<dbReference type="SMART" id="SM00530">
    <property type="entry name" value="HTH_XRE"/>
    <property type="match status" value="1"/>
</dbReference>
<evidence type="ECO:0000259" key="1">
    <source>
        <dbReference type="PROSITE" id="PS50943"/>
    </source>
</evidence>
<dbReference type="InterPro" id="IPR010982">
    <property type="entry name" value="Lambda_DNA-bd_dom_sf"/>
</dbReference>
<accession>A0A6L3VTT8</accession>
<dbReference type="EMBL" id="WBMR01000063">
    <property type="protein sequence ID" value="KAB2379101.1"/>
    <property type="molecule type" value="Genomic_DNA"/>
</dbReference>
<dbReference type="PROSITE" id="PS50943">
    <property type="entry name" value="HTH_CROC1"/>
    <property type="match status" value="1"/>
</dbReference>
<evidence type="ECO:0000313" key="2">
    <source>
        <dbReference type="EMBL" id="KAB2379101.1"/>
    </source>
</evidence>
<dbReference type="Gene3D" id="1.10.260.40">
    <property type="entry name" value="lambda repressor-like DNA-binding domains"/>
    <property type="match status" value="1"/>
</dbReference>
<evidence type="ECO:0000313" key="3">
    <source>
        <dbReference type="Proteomes" id="UP000483004"/>
    </source>
</evidence>
<dbReference type="Pfam" id="PF19054">
    <property type="entry name" value="DUF5753"/>
    <property type="match status" value="1"/>
</dbReference>
<keyword evidence="3" id="KW-1185">Reference proteome</keyword>
<dbReference type="OrthoDB" id="5177725at2"/>
<dbReference type="SUPFAM" id="SSF47413">
    <property type="entry name" value="lambda repressor-like DNA-binding domains"/>
    <property type="match status" value="1"/>
</dbReference>
<dbReference type="Pfam" id="PF13560">
    <property type="entry name" value="HTH_31"/>
    <property type="match status" value="1"/>
</dbReference>
<gene>
    <name evidence="2" type="ORF">F9B16_21920</name>
</gene>
<dbReference type="GO" id="GO:0003677">
    <property type="term" value="F:DNA binding"/>
    <property type="evidence" value="ECO:0007669"/>
    <property type="project" value="InterPro"/>
</dbReference>
<feature type="domain" description="HTH cro/C1-type" evidence="1">
    <location>
        <begin position="59"/>
        <end position="108"/>
    </location>
</feature>
<dbReference type="Proteomes" id="UP000483004">
    <property type="component" value="Unassembled WGS sequence"/>
</dbReference>
<dbReference type="CDD" id="cd00093">
    <property type="entry name" value="HTH_XRE"/>
    <property type="match status" value="1"/>
</dbReference>
<organism evidence="2 3">
    <name type="scientific">Actinomadura montaniterrae</name>
    <dbReference type="NCBI Taxonomy" id="1803903"/>
    <lineage>
        <taxon>Bacteria</taxon>
        <taxon>Bacillati</taxon>
        <taxon>Actinomycetota</taxon>
        <taxon>Actinomycetes</taxon>
        <taxon>Streptosporangiales</taxon>
        <taxon>Thermomonosporaceae</taxon>
        <taxon>Actinomadura</taxon>
    </lineage>
</organism>
<dbReference type="InterPro" id="IPR043917">
    <property type="entry name" value="DUF5753"/>
</dbReference>
<reference evidence="2 3" key="1">
    <citation type="submission" date="2019-09" db="EMBL/GenBank/DDBJ databases">
        <title>Actinomadura physcomitrii sp. nov., a novel actinomycete isolated from moss [Physcomitrium sphaericum (Ludw) Fuernr].</title>
        <authorList>
            <person name="Liu C."/>
            <person name="Zhuang X."/>
        </authorList>
    </citation>
    <scope>NUCLEOTIDE SEQUENCE [LARGE SCALE GENOMIC DNA]</scope>
    <source>
        <strain evidence="2 3">CYP1-1B</strain>
    </source>
</reference>
<protein>
    <submittedName>
        <fullName evidence="2">Helix-turn-helix domain-containing protein</fullName>
    </submittedName>
</protein>
<dbReference type="InterPro" id="IPR001387">
    <property type="entry name" value="Cro/C1-type_HTH"/>
</dbReference>
<sequence>MSKVGNRFSARAGDPGSARLSLPCNLQIGVRAAGPKPIRWEAGVAAAPTVRRRRLGIELRRLRERLGHTVEEIADRLDWSPSKLSRIENARIGVRVSDVQLLLKLYRVGEGHQGEVLALAQAATEQGWWAEYRDVLSGEFGTYVALEDEARTALTFGTYAIPGLLQNRQYAHRILDSGRIIAVSTPRQVERRLDLRMRRQDVLRRENPLTLSAVIDESVLLRTVGDRDIMRGQMLDLIELAELPNVHVHVLPMDVDREPIFADTFTLLEFAPAYDVTFPDAVYLDNLLTMAILQSDDATHMYRLCWDALRSVSLSADDSLRRISQAAEEWGRAGPR</sequence>
<dbReference type="AlphaFoldDB" id="A0A6L3VTT8"/>
<comment type="caution">
    <text evidence="2">The sequence shown here is derived from an EMBL/GenBank/DDBJ whole genome shotgun (WGS) entry which is preliminary data.</text>
</comment>